<keyword evidence="10" id="KW-1185">Reference proteome</keyword>
<sequence>MSLERLPAPLREVAEHLARLPGLGPKSALRAALALLKLPREQAEAVGRSILTLRERLCLCSTCASLAESDPCPICSDATRNREQLCVVSEWDSLLVLEEMGLYRGLYLVLGGLLSPLDGVGPQALEFGLLRRRLAEGGVRELILALGSTLEAESTASHIKNLVAQAHPDVRVSRLAQGIPMGAEVKFMDRETLRQSLMHRQAV</sequence>
<comment type="function">
    <text evidence="7">May play a role in DNA repair. It seems to be involved in an RecBC-independent recombinational process of DNA repair. It may act with RecF and RecO.</text>
</comment>
<keyword evidence="6 7" id="KW-0234">DNA repair</keyword>
<dbReference type="NCBIfam" id="TIGR00615">
    <property type="entry name" value="recR"/>
    <property type="match status" value="1"/>
</dbReference>
<evidence type="ECO:0000256" key="7">
    <source>
        <dbReference type="HAMAP-Rule" id="MF_00017"/>
    </source>
</evidence>
<proteinExistence type="inferred from homology"/>
<dbReference type="HAMAP" id="MF_00017">
    <property type="entry name" value="RecR"/>
    <property type="match status" value="1"/>
</dbReference>
<dbReference type="InterPro" id="IPR006171">
    <property type="entry name" value="TOPRIM_dom"/>
</dbReference>
<reference evidence="9 10" key="1">
    <citation type="submission" date="2017-06" db="EMBL/GenBank/DDBJ databases">
        <authorList>
            <person name="Kim H.J."/>
            <person name="Triplett B.A."/>
        </authorList>
    </citation>
    <scope>NUCLEOTIDE SEQUENCE [LARGE SCALE GENOMIC DNA]</scope>
    <source>
        <strain evidence="9 10">DSM 13116</strain>
    </source>
</reference>
<dbReference type="Pfam" id="PF02132">
    <property type="entry name" value="RecR_ZnF"/>
    <property type="match status" value="1"/>
</dbReference>
<evidence type="ECO:0000256" key="1">
    <source>
        <dbReference type="ARBA" id="ARBA00022723"/>
    </source>
</evidence>
<dbReference type="Gene3D" id="1.10.8.420">
    <property type="entry name" value="RecR Domain 1"/>
    <property type="match status" value="1"/>
</dbReference>
<evidence type="ECO:0000256" key="6">
    <source>
        <dbReference type="ARBA" id="ARBA00023204"/>
    </source>
</evidence>
<evidence type="ECO:0000259" key="8">
    <source>
        <dbReference type="PROSITE" id="PS50880"/>
    </source>
</evidence>
<feature type="domain" description="Toprim" evidence="8">
    <location>
        <begin position="83"/>
        <end position="180"/>
    </location>
</feature>
<keyword evidence="2 7" id="KW-0227">DNA damage</keyword>
<keyword evidence="3 7" id="KW-0863">Zinc-finger</keyword>
<evidence type="ECO:0000256" key="2">
    <source>
        <dbReference type="ARBA" id="ARBA00022763"/>
    </source>
</evidence>
<evidence type="ECO:0000313" key="10">
    <source>
        <dbReference type="Proteomes" id="UP000198324"/>
    </source>
</evidence>
<dbReference type="EMBL" id="FZOC01000001">
    <property type="protein sequence ID" value="SNR62451.1"/>
    <property type="molecule type" value="Genomic_DNA"/>
</dbReference>
<keyword evidence="1 7" id="KW-0479">Metal-binding</keyword>
<dbReference type="Proteomes" id="UP000198324">
    <property type="component" value="Unassembled WGS sequence"/>
</dbReference>
<dbReference type="SUPFAM" id="SSF111304">
    <property type="entry name" value="Recombination protein RecR"/>
    <property type="match status" value="1"/>
</dbReference>
<dbReference type="Gene3D" id="3.40.1360.10">
    <property type="match status" value="1"/>
</dbReference>
<dbReference type="PROSITE" id="PS01300">
    <property type="entry name" value="RECR"/>
    <property type="match status" value="1"/>
</dbReference>
<dbReference type="InterPro" id="IPR000093">
    <property type="entry name" value="DNA_Rcmb_RecR"/>
</dbReference>
<dbReference type="AlphaFoldDB" id="A0A238XV97"/>
<feature type="zinc finger region" description="C4-type" evidence="7">
    <location>
        <begin position="60"/>
        <end position="75"/>
    </location>
</feature>
<evidence type="ECO:0000256" key="3">
    <source>
        <dbReference type="ARBA" id="ARBA00022771"/>
    </source>
</evidence>
<dbReference type="Pfam" id="PF21175">
    <property type="entry name" value="RecR_C"/>
    <property type="match status" value="1"/>
</dbReference>
<dbReference type="Pfam" id="PF13662">
    <property type="entry name" value="Toprim_4"/>
    <property type="match status" value="1"/>
</dbReference>
<dbReference type="GO" id="GO:0008270">
    <property type="term" value="F:zinc ion binding"/>
    <property type="evidence" value="ECO:0007669"/>
    <property type="project" value="UniProtKB-KW"/>
</dbReference>
<evidence type="ECO:0000313" key="9">
    <source>
        <dbReference type="EMBL" id="SNR62451.1"/>
    </source>
</evidence>
<comment type="similarity">
    <text evidence="7">Belongs to the RecR family.</text>
</comment>
<evidence type="ECO:0000256" key="5">
    <source>
        <dbReference type="ARBA" id="ARBA00023172"/>
    </source>
</evidence>
<accession>A0A238XV97</accession>
<organism evidence="9 10">
    <name type="scientific">Humidesulfovibrio mexicanus</name>
    <dbReference type="NCBI Taxonomy" id="147047"/>
    <lineage>
        <taxon>Bacteria</taxon>
        <taxon>Pseudomonadati</taxon>
        <taxon>Thermodesulfobacteriota</taxon>
        <taxon>Desulfovibrionia</taxon>
        <taxon>Desulfovibrionales</taxon>
        <taxon>Desulfovibrionaceae</taxon>
        <taxon>Humidesulfovibrio</taxon>
    </lineage>
</organism>
<dbReference type="GO" id="GO:0006310">
    <property type="term" value="P:DNA recombination"/>
    <property type="evidence" value="ECO:0007669"/>
    <property type="project" value="UniProtKB-UniRule"/>
</dbReference>
<dbReference type="InterPro" id="IPR023627">
    <property type="entry name" value="Rcmb_RecR"/>
</dbReference>
<dbReference type="PANTHER" id="PTHR30446:SF0">
    <property type="entry name" value="RECOMBINATION PROTEIN RECR"/>
    <property type="match status" value="1"/>
</dbReference>
<dbReference type="GO" id="GO:0003677">
    <property type="term" value="F:DNA binding"/>
    <property type="evidence" value="ECO:0007669"/>
    <property type="project" value="UniProtKB-UniRule"/>
</dbReference>
<gene>
    <name evidence="7" type="primary">recR</name>
    <name evidence="9" type="ORF">SAMN04488503_0441</name>
</gene>
<dbReference type="Pfam" id="PF21176">
    <property type="entry name" value="RecR_HhH"/>
    <property type="match status" value="1"/>
</dbReference>
<evidence type="ECO:0000256" key="4">
    <source>
        <dbReference type="ARBA" id="ARBA00022833"/>
    </source>
</evidence>
<protein>
    <recommendedName>
        <fullName evidence="7">Recombination protein RecR</fullName>
    </recommendedName>
</protein>
<name>A0A238XV97_9BACT</name>
<dbReference type="OrthoDB" id="9802672at2"/>
<dbReference type="GO" id="GO:0006281">
    <property type="term" value="P:DNA repair"/>
    <property type="evidence" value="ECO:0007669"/>
    <property type="project" value="UniProtKB-UniRule"/>
</dbReference>
<dbReference type="InterPro" id="IPR015967">
    <property type="entry name" value="Rcmb_RecR_Znf"/>
</dbReference>
<dbReference type="PROSITE" id="PS50880">
    <property type="entry name" value="TOPRIM"/>
    <property type="match status" value="1"/>
</dbReference>
<dbReference type="PANTHER" id="PTHR30446">
    <property type="entry name" value="RECOMBINATION PROTEIN RECR"/>
    <property type="match status" value="1"/>
</dbReference>
<dbReference type="RefSeq" id="WP_089271261.1">
    <property type="nucleotide sequence ID" value="NZ_FZOC01000001.1"/>
</dbReference>
<keyword evidence="4 7" id="KW-0862">Zinc</keyword>
<keyword evidence="5 7" id="KW-0233">DNA recombination</keyword>